<dbReference type="AlphaFoldDB" id="A0A7X1TQN4"/>
<keyword evidence="2" id="KW-1185">Reference proteome</keyword>
<gene>
    <name evidence="1" type="ORF">F8S09_02020</name>
</gene>
<name>A0A7X1TQN4_9DEIO</name>
<dbReference type="Proteomes" id="UP000484842">
    <property type="component" value="Unassembled WGS sequence"/>
</dbReference>
<accession>A0A7X1TQN4</accession>
<evidence type="ECO:0000313" key="2">
    <source>
        <dbReference type="Proteomes" id="UP000484842"/>
    </source>
</evidence>
<evidence type="ECO:0000313" key="1">
    <source>
        <dbReference type="EMBL" id="MPY65469.1"/>
    </source>
</evidence>
<protein>
    <submittedName>
        <fullName evidence="1">Uncharacterized protein</fullName>
    </submittedName>
</protein>
<organism evidence="1 2">
    <name type="scientific">Deinococcus terrestris</name>
    <dbReference type="NCBI Taxonomy" id="2651870"/>
    <lineage>
        <taxon>Bacteria</taxon>
        <taxon>Thermotogati</taxon>
        <taxon>Deinococcota</taxon>
        <taxon>Deinococci</taxon>
        <taxon>Deinococcales</taxon>
        <taxon>Deinococcaceae</taxon>
        <taxon>Deinococcus</taxon>
    </lineage>
</organism>
<dbReference type="RefSeq" id="WP_152868493.1">
    <property type="nucleotide sequence ID" value="NZ_WBSL01000001.1"/>
</dbReference>
<dbReference type="EMBL" id="WBSL01000001">
    <property type="protein sequence ID" value="MPY65469.1"/>
    <property type="molecule type" value="Genomic_DNA"/>
</dbReference>
<proteinExistence type="predicted"/>
<comment type="caution">
    <text evidence="1">The sequence shown here is derived from an EMBL/GenBank/DDBJ whole genome shotgun (WGS) entry which is preliminary data.</text>
</comment>
<reference evidence="1 2" key="1">
    <citation type="submission" date="2019-10" db="EMBL/GenBank/DDBJ databases">
        <title>Deinococcus sp. isolated from soil.</title>
        <authorList>
            <person name="Li Y."/>
            <person name="Wang J."/>
        </authorList>
    </citation>
    <scope>NUCLEOTIDE SEQUENCE [LARGE SCALE GENOMIC DNA]</scope>
    <source>
        <strain evidence="1 2">SDU3-2</strain>
    </source>
</reference>
<sequence>MRNLTPEHIQQLLADGALNEQASLIAEAYLVQADENLRLRTALRAVDEAYNRRIIIAADETGFAVLLDARAAYQKG</sequence>